<organism evidence="1 2">
    <name type="scientific">Methylobacterium oryzihabitans</name>
    <dbReference type="NCBI Taxonomy" id="2499852"/>
    <lineage>
        <taxon>Bacteria</taxon>
        <taxon>Pseudomonadati</taxon>
        <taxon>Pseudomonadota</taxon>
        <taxon>Alphaproteobacteria</taxon>
        <taxon>Hyphomicrobiales</taxon>
        <taxon>Methylobacteriaceae</taxon>
        <taxon>Methylobacterium</taxon>
    </lineage>
</organism>
<dbReference type="RefSeq" id="WP_127730062.1">
    <property type="nucleotide sequence ID" value="NZ_SACP01000012.1"/>
</dbReference>
<name>A0A437P5G7_9HYPH</name>
<dbReference type="AlphaFoldDB" id="A0A437P5G7"/>
<sequence length="75" mass="8264">MAQAEPHPDVLHAQLRHRALPCLCPRQHDARGPRGGAIPGSGQTARTIGYSLARGQLRERVACNGCERRWSRVNV</sequence>
<gene>
    <name evidence="1" type="ORF">EOE48_13930</name>
</gene>
<evidence type="ECO:0000313" key="1">
    <source>
        <dbReference type="EMBL" id="RVU17482.1"/>
    </source>
</evidence>
<evidence type="ECO:0000313" key="2">
    <source>
        <dbReference type="Proteomes" id="UP000286997"/>
    </source>
</evidence>
<reference evidence="1 2" key="1">
    <citation type="submission" date="2019-01" db="EMBL/GenBank/DDBJ databases">
        <authorList>
            <person name="Chen W.-M."/>
        </authorList>
    </citation>
    <scope>NUCLEOTIDE SEQUENCE [LARGE SCALE GENOMIC DNA]</scope>
    <source>
        <strain evidence="1 2">TER-1</strain>
    </source>
</reference>
<dbReference type="EMBL" id="SACP01000012">
    <property type="protein sequence ID" value="RVU17482.1"/>
    <property type="molecule type" value="Genomic_DNA"/>
</dbReference>
<protein>
    <submittedName>
        <fullName evidence="1">Uncharacterized protein</fullName>
    </submittedName>
</protein>
<accession>A0A437P5G7</accession>
<dbReference type="OrthoDB" id="8005621at2"/>
<dbReference type="Proteomes" id="UP000286997">
    <property type="component" value="Unassembled WGS sequence"/>
</dbReference>
<keyword evidence="2" id="KW-1185">Reference proteome</keyword>
<proteinExistence type="predicted"/>
<comment type="caution">
    <text evidence="1">The sequence shown here is derived from an EMBL/GenBank/DDBJ whole genome shotgun (WGS) entry which is preliminary data.</text>
</comment>